<dbReference type="Gene3D" id="2.60.40.10">
    <property type="entry name" value="Immunoglobulins"/>
    <property type="match status" value="1"/>
</dbReference>
<evidence type="ECO:0000313" key="2">
    <source>
        <dbReference type="EMBL" id="KAA6306675.1"/>
    </source>
</evidence>
<reference evidence="2" key="1">
    <citation type="submission" date="2019-03" db="EMBL/GenBank/DDBJ databases">
        <title>Single cell metagenomics reveals metabolic interactions within the superorganism composed of flagellate Streblomastix strix and complex community of Bacteroidetes bacteria on its surface.</title>
        <authorList>
            <person name="Treitli S.C."/>
            <person name="Kolisko M."/>
            <person name="Husnik F."/>
            <person name="Keeling P."/>
            <person name="Hampl V."/>
        </authorList>
    </citation>
    <scope>NUCLEOTIDE SEQUENCE</scope>
    <source>
        <strain evidence="2">STM</strain>
    </source>
</reference>
<keyword evidence="2" id="KW-0418">Kinase</keyword>
<proteinExistence type="predicted"/>
<gene>
    <name evidence="2" type="ORF">EZS27_041661</name>
</gene>
<dbReference type="GO" id="GO:0004673">
    <property type="term" value="F:protein histidine kinase activity"/>
    <property type="evidence" value="ECO:0007669"/>
    <property type="project" value="UniProtKB-EC"/>
</dbReference>
<dbReference type="AlphaFoldDB" id="A0A5J4PB07"/>
<accession>A0A5J4PB07</accession>
<name>A0A5J4PB07_9ZZZZ</name>
<feature type="non-terminal residue" evidence="2">
    <location>
        <position position="1"/>
    </location>
</feature>
<evidence type="ECO:0000259" key="1">
    <source>
        <dbReference type="Pfam" id="PF07495"/>
    </source>
</evidence>
<dbReference type="Pfam" id="PF07495">
    <property type="entry name" value="Y_Y_Y"/>
    <property type="match status" value="1"/>
</dbReference>
<dbReference type="Gene3D" id="2.130.10.10">
    <property type="entry name" value="YVTN repeat-like/Quinoprotein amine dehydrogenase"/>
    <property type="match status" value="1"/>
</dbReference>
<dbReference type="InterPro" id="IPR013783">
    <property type="entry name" value="Ig-like_fold"/>
</dbReference>
<dbReference type="EMBL" id="SNRY01009729">
    <property type="protein sequence ID" value="KAA6306675.1"/>
    <property type="molecule type" value="Genomic_DNA"/>
</dbReference>
<dbReference type="InterPro" id="IPR011123">
    <property type="entry name" value="Y_Y_Y"/>
</dbReference>
<comment type="caution">
    <text evidence="2">The sequence shown here is derived from an EMBL/GenBank/DDBJ whole genome shotgun (WGS) entry which is preliminary data.</text>
</comment>
<dbReference type="EC" id="2.7.13.3" evidence="2"/>
<keyword evidence="2" id="KW-0808">Transferase</keyword>
<protein>
    <submittedName>
        <fullName evidence="2">Sensor histidine kinase TodS</fullName>
        <ecNumber evidence="2">2.7.13.3</ecNumber>
    </submittedName>
</protein>
<organism evidence="2">
    <name type="scientific">termite gut metagenome</name>
    <dbReference type="NCBI Taxonomy" id="433724"/>
    <lineage>
        <taxon>unclassified sequences</taxon>
        <taxon>metagenomes</taxon>
        <taxon>organismal metagenomes</taxon>
    </lineage>
</organism>
<dbReference type="InterPro" id="IPR015943">
    <property type="entry name" value="WD40/YVTN_repeat-like_dom_sf"/>
</dbReference>
<sequence>SKLIPDKNKFITYYAFDGLQGNEFSMGAAFKANDGEMFFGGINGVSSFYPYEIRDLRMPLSLYLTGLYILDKPVVSGQKSGKHIVFNKFISDADTIRLNYKDNMFALEFSTFEFGTPERVYYRYMLEGLNSQWVNTAQGINRISFTNIKQANSKR</sequence>
<feature type="domain" description="Two component regulator three Y" evidence="1">
    <location>
        <begin position="114"/>
        <end position="149"/>
    </location>
</feature>